<comment type="caution">
    <text evidence="2">The sequence shown here is derived from an EMBL/GenBank/DDBJ whole genome shotgun (WGS) entry which is preliminary data.</text>
</comment>
<feature type="region of interest" description="Disordered" evidence="1">
    <location>
        <begin position="1"/>
        <end position="24"/>
    </location>
</feature>
<dbReference type="RefSeq" id="WP_189040963.1">
    <property type="nucleotide sequence ID" value="NZ_BMNB01000003.1"/>
</dbReference>
<keyword evidence="3" id="KW-1185">Reference proteome</keyword>
<accession>A0A917TKL6</accession>
<sequence length="195" mass="21609">MTRSLRKRVTAPDGRSYSGRWPQQIPHTGEGPFIAALARTVNGACEVVLPVGRADVATSTTIFEVEPAARWRAGLRQVLAYAGQTGQRPALALFGAADYLKIFLFIRDRLPGTSLWVYRGHWVEVSSRAKARFAHRPEYDVPPAFGELASVPLPDVHPFDSHVSPDVIDPWERARRAALFERAHLAGVEMRRASA</sequence>
<reference evidence="2" key="1">
    <citation type="journal article" date="2014" name="Int. J. Syst. Evol. Microbiol.">
        <title>Complete genome sequence of Corynebacterium casei LMG S-19264T (=DSM 44701T), isolated from a smear-ripened cheese.</title>
        <authorList>
            <consortium name="US DOE Joint Genome Institute (JGI-PGF)"/>
            <person name="Walter F."/>
            <person name="Albersmeier A."/>
            <person name="Kalinowski J."/>
            <person name="Ruckert C."/>
        </authorList>
    </citation>
    <scope>NUCLEOTIDE SEQUENCE</scope>
    <source>
        <strain evidence="2">CGMCC 4.7312</strain>
    </source>
</reference>
<gene>
    <name evidence="2" type="ORF">GCM10011608_09140</name>
</gene>
<evidence type="ECO:0000313" key="3">
    <source>
        <dbReference type="Proteomes" id="UP000608890"/>
    </source>
</evidence>
<name>A0A917TKL6_9ACTN</name>
<evidence type="ECO:0000313" key="2">
    <source>
        <dbReference type="EMBL" id="GGM26546.1"/>
    </source>
</evidence>
<evidence type="ECO:0000256" key="1">
    <source>
        <dbReference type="SAM" id="MobiDB-lite"/>
    </source>
</evidence>
<reference evidence="2" key="2">
    <citation type="submission" date="2020-09" db="EMBL/GenBank/DDBJ databases">
        <authorList>
            <person name="Sun Q."/>
            <person name="Zhou Y."/>
        </authorList>
    </citation>
    <scope>NUCLEOTIDE SEQUENCE</scope>
    <source>
        <strain evidence="2">CGMCC 4.7312</strain>
    </source>
</reference>
<protein>
    <submittedName>
        <fullName evidence="2">Uncharacterized protein</fullName>
    </submittedName>
</protein>
<dbReference type="Proteomes" id="UP000608890">
    <property type="component" value="Unassembled WGS sequence"/>
</dbReference>
<proteinExistence type="predicted"/>
<dbReference type="AlphaFoldDB" id="A0A917TKL6"/>
<dbReference type="EMBL" id="BMNB01000003">
    <property type="protein sequence ID" value="GGM26546.1"/>
    <property type="molecule type" value="Genomic_DNA"/>
</dbReference>
<organism evidence="2 3">
    <name type="scientific">Micromonospora sonchi</name>
    <dbReference type="NCBI Taxonomy" id="1763543"/>
    <lineage>
        <taxon>Bacteria</taxon>
        <taxon>Bacillati</taxon>
        <taxon>Actinomycetota</taxon>
        <taxon>Actinomycetes</taxon>
        <taxon>Micromonosporales</taxon>
        <taxon>Micromonosporaceae</taxon>
        <taxon>Micromonospora</taxon>
    </lineage>
</organism>